<name>A0A8J3GM20_9MICO</name>
<dbReference type="PANTHER" id="PTHR43101:SF1">
    <property type="entry name" value="BETA-FRUCTOSIDASE"/>
    <property type="match status" value="1"/>
</dbReference>
<organism evidence="6 7">
    <name type="scientific">Pseudolysinimonas yzui</name>
    <dbReference type="NCBI Taxonomy" id="2708254"/>
    <lineage>
        <taxon>Bacteria</taxon>
        <taxon>Bacillati</taxon>
        <taxon>Actinomycetota</taxon>
        <taxon>Actinomycetes</taxon>
        <taxon>Micrococcales</taxon>
        <taxon>Microbacteriaceae</taxon>
        <taxon>Pseudolysinimonas</taxon>
    </lineage>
</organism>
<keyword evidence="3" id="KW-0378">Hydrolase</keyword>
<dbReference type="InterPro" id="IPR013148">
    <property type="entry name" value="Glyco_hydro_32_N"/>
</dbReference>
<gene>
    <name evidence="6" type="ORF">GCM10011600_00520</name>
</gene>
<sequence length="422" mass="45619">MRPQFHFTATTGWINDPHSIGYRDGAYDAFYQYVPGGTEWRLDCHWGHARGPDLLSLTELPIALAPGEGDDGIWTGALVRDERGADRIFYTAVSAPGLGAGRVRVATRGGGEAAWVKGAIVATAPPELEVLAFRDPFVLEEPDGSWRMFVGAALADGSAAALSYRSRDLDEWVYEGIALQRPGHERDPVWTGDLWECPQIVAVGDRHLMILSVWSADTLHYAAYAIGRYADGRFDADDWGRLSFGSSYYAPSVFMDADGHPCVVFWMRGVQDEADGWAGAHSVPYRLGVERGRPLLSPHPDLEIYRRDPAATGLIDAPAADAIWTPGRSLVVQSGTVEAAVLTVGDAILTLQVGPESWRMPYVGGPIRLVVDGPTIEVASRCGLIGGPLPAAAAPLRLVSDSPVTVWPLVRENSGPVVSRRP</sequence>
<dbReference type="SUPFAM" id="SSF75005">
    <property type="entry name" value="Arabinanase/levansucrase/invertase"/>
    <property type="match status" value="1"/>
</dbReference>
<reference evidence="6" key="2">
    <citation type="submission" date="2020-09" db="EMBL/GenBank/DDBJ databases">
        <authorList>
            <person name="Sun Q."/>
            <person name="Zhou Y."/>
        </authorList>
    </citation>
    <scope>NUCLEOTIDE SEQUENCE</scope>
    <source>
        <strain evidence="6">CGMCC 1.16548</strain>
    </source>
</reference>
<accession>A0A8J3GM20</accession>
<evidence type="ECO:0000259" key="5">
    <source>
        <dbReference type="Pfam" id="PF00251"/>
    </source>
</evidence>
<comment type="similarity">
    <text evidence="1">Belongs to the glycosyl hydrolase 32 family.</text>
</comment>
<dbReference type="EC" id="3.2.1.26" evidence="2"/>
<dbReference type="InterPro" id="IPR023296">
    <property type="entry name" value="Glyco_hydro_beta-prop_sf"/>
</dbReference>
<dbReference type="AlphaFoldDB" id="A0A8J3GM20"/>
<evidence type="ECO:0000256" key="4">
    <source>
        <dbReference type="ARBA" id="ARBA00023295"/>
    </source>
</evidence>
<evidence type="ECO:0000313" key="7">
    <source>
        <dbReference type="Proteomes" id="UP000617531"/>
    </source>
</evidence>
<dbReference type="InterPro" id="IPR051214">
    <property type="entry name" value="GH32_Enzymes"/>
</dbReference>
<dbReference type="Gene3D" id="2.115.10.20">
    <property type="entry name" value="Glycosyl hydrolase domain, family 43"/>
    <property type="match status" value="1"/>
</dbReference>
<reference evidence="6" key="1">
    <citation type="journal article" date="2014" name="Int. J. Syst. Evol. Microbiol.">
        <title>Complete genome sequence of Corynebacterium casei LMG S-19264T (=DSM 44701T), isolated from a smear-ripened cheese.</title>
        <authorList>
            <consortium name="US DOE Joint Genome Institute (JGI-PGF)"/>
            <person name="Walter F."/>
            <person name="Albersmeier A."/>
            <person name="Kalinowski J."/>
            <person name="Ruckert C."/>
        </authorList>
    </citation>
    <scope>NUCLEOTIDE SEQUENCE</scope>
    <source>
        <strain evidence="6">CGMCC 1.16548</strain>
    </source>
</reference>
<dbReference type="GO" id="GO:0004564">
    <property type="term" value="F:beta-fructofuranosidase activity"/>
    <property type="evidence" value="ECO:0007669"/>
    <property type="project" value="UniProtKB-EC"/>
</dbReference>
<proteinExistence type="inferred from homology"/>
<dbReference type="GO" id="GO:0005975">
    <property type="term" value="P:carbohydrate metabolic process"/>
    <property type="evidence" value="ECO:0007669"/>
    <property type="project" value="InterPro"/>
</dbReference>
<protein>
    <recommendedName>
        <fullName evidence="2">beta-fructofuranosidase</fullName>
        <ecNumber evidence="2">3.2.1.26</ecNumber>
    </recommendedName>
</protein>
<dbReference type="Proteomes" id="UP000617531">
    <property type="component" value="Unassembled WGS sequence"/>
</dbReference>
<dbReference type="SMART" id="SM00640">
    <property type="entry name" value="Glyco_32"/>
    <property type="match status" value="1"/>
</dbReference>
<evidence type="ECO:0000256" key="1">
    <source>
        <dbReference type="ARBA" id="ARBA00009902"/>
    </source>
</evidence>
<comment type="caution">
    <text evidence="6">The sequence shown here is derived from an EMBL/GenBank/DDBJ whole genome shotgun (WGS) entry which is preliminary data.</text>
</comment>
<keyword evidence="7" id="KW-1185">Reference proteome</keyword>
<feature type="domain" description="Glycosyl hydrolase family 32 N-terminal" evidence="5">
    <location>
        <begin position="6"/>
        <end position="291"/>
    </location>
</feature>
<dbReference type="InterPro" id="IPR001362">
    <property type="entry name" value="Glyco_hydro_32"/>
</dbReference>
<dbReference type="EMBL" id="BNAI01000001">
    <property type="protein sequence ID" value="GHF04130.1"/>
    <property type="molecule type" value="Genomic_DNA"/>
</dbReference>
<evidence type="ECO:0000256" key="3">
    <source>
        <dbReference type="ARBA" id="ARBA00022801"/>
    </source>
</evidence>
<evidence type="ECO:0000256" key="2">
    <source>
        <dbReference type="ARBA" id="ARBA00012758"/>
    </source>
</evidence>
<dbReference type="RefSeq" id="WP_191281395.1">
    <property type="nucleotide sequence ID" value="NZ_BNAI01000001.1"/>
</dbReference>
<dbReference type="PANTHER" id="PTHR43101">
    <property type="entry name" value="BETA-FRUCTOSIDASE"/>
    <property type="match status" value="1"/>
</dbReference>
<keyword evidence="4" id="KW-0326">Glycosidase</keyword>
<dbReference type="CDD" id="cd08996">
    <property type="entry name" value="GH32_FFase"/>
    <property type="match status" value="1"/>
</dbReference>
<evidence type="ECO:0000313" key="6">
    <source>
        <dbReference type="EMBL" id="GHF04130.1"/>
    </source>
</evidence>
<dbReference type="Pfam" id="PF00251">
    <property type="entry name" value="Glyco_hydro_32N"/>
    <property type="match status" value="1"/>
</dbReference>